<evidence type="ECO:0000313" key="2">
    <source>
        <dbReference type="Proteomes" id="UP001187531"/>
    </source>
</evidence>
<evidence type="ECO:0000313" key="1">
    <source>
        <dbReference type="EMBL" id="KAK2713440.1"/>
    </source>
</evidence>
<protein>
    <submittedName>
        <fullName evidence="1">Uncharacterized protein</fullName>
    </submittedName>
</protein>
<comment type="caution">
    <text evidence="1">The sequence shown here is derived from an EMBL/GenBank/DDBJ whole genome shotgun (WGS) entry which is preliminary data.</text>
</comment>
<sequence>MSLKDEEMFTPDLAIQKIEHLGLIIDLAYTDRYYNPVILSLPFGRIMVPTMDATGEDPWYLKYDIIRVGRLALVRPFVLQGNTSCNIKFSSQR</sequence>
<accession>A0AA88HK89</accession>
<gene>
    <name evidence="1" type="ORF">QYM36_009345</name>
</gene>
<reference evidence="1" key="1">
    <citation type="submission" date="2023-07" db="EMBL/GenBank/DDBJ databases">
        <title>Chromosome-level genome assembly of Artemia franciscana.</title>
        <authorList>
            <person name="Jo E."/>
        </authorList>
    </citation>
    <scope>NUCLEOTIDE SEQUENCE</scope>
    <source>
        <tissue evidence="1">Whole body</tissue>
    </source>
</reference>
<keyword evidence="2" id="KW-1185">Reference proteome</keyword>
<name>A0AA88HK89_ARTSF</name>
<dbReference type="Proteomes" id="UP001187531">
    <property type="component" value="Unassembled WGS sequence"/>
</dbReference>
<proteinExistence type="predicted"/>
<dbReference type="AlphaFoldDB" id="A0AA88HK89"/>
<organism evidence="1 2">
    <name type="scientific">Artemia franciscana</name>
    <name type="common">Brine shrimp</name>
    <name type="synonym">Artemia sanfranciscana</name>
    <dbReference type="NCBI Taxonomy" id="6661"/>
    <lineage>
        <taxon>Eukaryota</taxon>
        <taxon>Metazoa</taxon>
        <taxon>Ecdysozoa</taxon>
        <taxon>Arthropoda</taxon>
        <taxon>Crustacea</taxon>
        <taxon>Branchiopoda</taxon>
        <taxon>Anostraca</taxon>
        <taxon>Artemiidae</taxon>
        <taxon>Artemia</taxon>
    </lineage>
</organism>
<dbReference type="EMBL" id="JAVRJZ010000014">
    <property type="protein sequence ID" value="KAK2713440.1"/>
    <property type="molecule type" value="Genomic_DNA"/>
</dbReference>